<keyword evidence="1" id="KW-0805">Transcription regulation</keyword>
<organism evidence="5 6">
    <name type="scientific">Actinomadura yumaensis</name>
    <dbReference type="NCBI Taxonomy" id="111807"/>
    <lineage>
        <taxon>Bacteria</taxon>
        <taxon>Bacillati</taxon>
        <taxon>Actinomycetota</taxon>
        <taxon>Actinomycetes</taxon>
        <taxon>Streptosporangiales</taxon>
        <taxon>Thermomonosporaceae</taxon>
        <taxon>Actinomadura</taxon>
    </lineage>
</organism>
<evidence type="ECO:0000256" key="3">
    <source>
        <dbReference type="ARBA" id="ARBA00023163"/>
    </source>
</evidence>
<accession>A0ABW2CNU0</accession>
<evidence type="ECO:0000313" key="6">
    <source>
        <dbReference type="Proteomes" id="UP001596380"/>
    </source>
</evidence>
<dbReference type="PRINTS" id="PR00035">
    <property type="entry name" value="HTHGNTR"/>
</dbReference>
<dbReference type="PANTHER" id="PTHR43537">
    <property type="entry name" value="TRANSCRIPTIONAL REGULATOR, GNTR FAMILY"/>
    <property type="match status" value="1"/>
</dbReference>
<evidence type="ECO:0000256" key="2">
    <source>
        <dbReference type="ARBA" id="ARBA00023125"/>
    </source>
</evidence>
<comment type="caution">
    <text evidence="5">The sequence shown here is derived from an EMBL/GenBank/DDBJ whole genome shotgun (WGS) entry which is preliminary data.</text>
</comment>
<dbReference type="InterPro" id="IPR036390">
    <property type="entry name" value="WH_DNA-bd_sf"/>
</dbReference>
<dbReference type="SUPFAM" id="SSF46785">
    <property type="entry name" value="Winged helix' DNA-binding domain"/>
    <property type="match status" value="1"/>
</dbReference>
<proteinExistence type="predicted"/>
<keyword evidence="6" id="KW-1185">Reference proteome</keyword>
<dbReference type="InterPro" id="IPR008920">
    <property type="entry name" value="TF_FadR/GntR_C"/>
</dbReference>
<dbReference type="Gene3D" id="1.10.10.10">
    <property type="entry name" value="Winged helix-like DNA-binding domain superfamily/Winged helix DNA-binding domain"/>
    <property type="match status" value="1"/>
</dbReference>
<keyword evidence="3" id="KW-0804">Transcription</keyword>
<dbReference type="Pfam" id="PF07729">
    <property type="entry name" value="FCD"/>
    <property type="match status" value="1"/>
</dbReference>
<dbReference type="Gene3D" id="1.20.120.530">
    <property type="entry name" value="GntR ligand-binding domain-like"/>
    <property type="match status" value="1"/>
</dbReference>
<dbReference type="PROSITE" id="PS50949">
    <property type="entry name" value="HTH_GNTR"/>
    <property type="match status" value="1"/>
</dbReference>
<dbReference type="InterPro" id="IPR036388">
    <property type="entry name" value="WH-like_DNA-bd_sf"/>
</dbReference>
<dbReference type="PANTHER" id="PTHR43537:SF5">
    <property type="entry name" value="UXU OPERON TRANSCRIPTIONAL REGULATOR"/>
    <property type="match status" value="1"/>
</dbReference>
<dbReference type="CDD" id="cd07377">
    <property type="entry name" value="WHTH_GntR"/>
    <property type="match status" value="1"/>
</dbReference>
<dbReference type="RefSeq" id="WP_160822415.1">
    <property type="nucleotide sequence ID" value="NZ_JBHSXE010000001.1"/>
</dbReference>
<evidence type="ECO:0000256" key="1">
    <source>
        <dbReference type="ARBA" id="ARBA00023015"/>
    </source>
</evidence>
<name>A0ABW2CNU0_9ACTN</name>
<dbReference type="InterPro" id="IPR000524">
    <property type="entry name" value="Tscrpt_reg_HTH_GntR"/>
</dbReference>
<evidence type="ECO:0000259" key="4">
    <source>
        <dbReference type="PROSITE" id="PS50949"/>
    </source>
</evidence>
<dbReference type="SUPFAM" id="SSF48008">
    <property type="entry name" value="GntR ligand-binding domain-like"/>
    <property type="match status" value="1"/>
</dbReference>
<protein>
    <submittedName>
        <fullName evidence="5">FadR/GntR family transcriptional regulator</fullName>
    </submittedName>
</protein>
<reference evidence="6" key="1">
    <citation type="journal article" date="2019" name="Int. J. Syst. Evol. Microbiol.">
        <title>The Global Catalogue of Microorganisms (GCM) 10K type strain sequencing project: providing services to taxonomists for standard genome sequencing and annotation.</title>
        <authorList>
            <consortium name="The Broad Institute Genomics Platform"/>
            <consortium name="The Broad Institute Genome Sequencing Center for Infectious Disease"/>
            <person name="Wu L."/>
            <person name="Ma J."/>
        </authorList>
    </citation>
    <scope>NUCLEOTIDE SEQUENCE [LARGE SCALE GENOMIC DNA]</scope>
    <source>
        <strain evidence="6">JCM 3369</strain>
    </source>
</reference>
<evidence type="ECO:0000313" key="5">
    <source>
        <dbReference type="EMBL" id="MFC6882585.1"/>
    </source>
</evidence>
<dbReference type="Pfam" id="PF00392">
    <property type="entry name" value="GntR"/>
    <property type="match status" value="1"/>
</dbReference>
<feature type="domain" description="HTH gntR-type" evidence="4">
    <location>
        <begin position="16"/>
        <end position="85"/>
    </location>
</feature>
<dbReference type="SMART" id="SM00345">
    <property type="entry name" value="HTH_GNTR"/>
    <property type="match status" value="1"/>
</dbReference>
<dbReference type="SMART" id="SM00895">
    <property type="entry name" value="FCD"/>
    <property type="match status" value="1"/>
</dbReference>
<sequence length="246" mass="26510">MATAPGDKPWRPVQGARASGEIVEQIRKAFFGGMMPGDRLGTESDLAEQFGVSRITIRDAIRSLEAQGIVTVRVGAGGGLRIAESDPDRYADALSIQLHLMGITWEELTEAMRSVEPSTAGLAARHASGEQVARLRGLVDDAHAALDDAARFTDLALDFHLAVAEAAGNRAIRAFLRSLRSAQHMKFEENTSREVAERVARMHGEILDAIADGDADLATSRMNEHLALVVSHPGKSDEHLCVPLTQ</sequence>
<dbReference type="Proteomes" id="UP001596380">
    <property type="component" value="Unassembled WGS sequence"/>
</dbReference>
<gene>
    <name evidence="5" type="ORF">ACFQKB_22710</name>
</gene>
<dbReference type="InterPro" id="IPR011711">
    <property type="entry name" value="GntR_C"/>
</dbReference>
<dbReference type="EMBL" id="JBHSXS010000014">
    <property type="protein sequence ID" value="MFC6882585.1"/>
    <property type="molecule type" value="Genomic_DNA"/>
</dbReference>
<keyword evidence="2" id="KW-0238">DNA-binding</keyword>